<proteinExistence type="predicted"/>
<organism evidence="5 6">
    <name type="scientific">Megalurothrips usitatus</name>
    <name type="common">bean blossom thrips</name>
    <dbReference type="NCBI Taxonomy" id="439358"/>
    <lineage>
        <taxon>Eukaryota</taxon>
        <taxon>Metazoa</taxon>
        <taxon>Ecdysozoa</taxon>
        <taxon>Arthropoda</taxon>
        <taxon>Hexapoda</taxon>
        <taxon>Insecta</taxon>
        <taxon>Pterygota</taxon>
        <taxon>Neoptera</taxon>
        <taxon>Paraneoptera</taxon>
        <taxon>Thysanoptera</taxon>
        <taxon>Terebrantia</taxon>
        <taxon>Thripoidea</taxon>
        <taxon>Thripidae</taxon>
        <taxon>Megalurothrips</taxon>
    </lineage>
</organism>
<dbReference type="InterPro" id="IPR036047">
    <property type="entry name" value="F-box-like_dom_sf"/>
</dbReference>
<protein>
    <recommendedName>
        <fullName evidence="4">F-box domain-containing protein</fullName>
    </recommendedName>
</protein>
<dbReference type="InterPro" id="IPR015943">
    <property type="entry name" value="WD40/YVTN_repeat-like_dom_sf"/>
</dbReference>
<dbReference type="AlphaFoldDB" id="A0AAV7XZ25"/>
<dbReference type="SUPFAM" id="SSF81383">
    <property type="entry name" value="F-box domain"/>
    <property type="match status" value="1"/>
</dbReference>
<comment type="caution">
    <text evidence="5">The sequence shown here is derived from an EMBL/GenBank/DDBJ whole genome shotgun (WGS) entry which is preliminary data.</text>
</comment>
<dbReference type="PANTHER" id="PTHR19848:SF8">
    <property type="entry name" value="F-BOX AND WD REPEAT DOMAIN CONTAINING 7"/>
    <property type="match status" value="1"/>
</dbReference>
<name>A0AAV7XZ25_9NEOP</name>
<dbReference type="EMBL" id="JAPTSV010000002">
    <property type="protein sequence ID" value="KAJ1530452.1"/>
    <property type="molecule type" value="Genomic_DNA"/>
</dbReference>
<dbReference type="Pfam" id="PF12937">
    <property type="entry name" value="F-box-like"/>
    <property type="match status" value="1"/>
</dbReference>
<keyword evidence="1 3" id="KW-0853">WD repeat</keyword>
<reference evidence="5" key="1">
    <citation type="submission" date="2022-12" db="EMBL/GenBank/DDBJ databases">
        <title>Chromosome-level genome assembly of the bean flower thrips Megalurothrips usitatus.</title>
        <authorList>
            <person name="Ma L."/>
            <person name="Liu Q."/>
            <person name="Li H."/>
            <person name="Cai W."/>
        </authorList>
    </citation>
    <scope>NUCLEOTIDE SEQUENCE</scope>
    <source>
        <strain evidence="5">Cailab_2022a</strain>
    </source>
</reference>
<dbReference type="PROSITE" id="PS00678">
    <property type="entry name" value="WD_REPEATS_1"/>
    <property type="match status" value="1"/>
</dbReference>
<dbReference type="Gene3D" id="1.20.1280.50">
    <property type="match status" value="1"/>
</dbReference>
<evidence type="ECO:0000313" key="5">
    <source>
        <dbReference type="EMBL" id="KAJ1530452.1"/>
    </source>
</evidence>
<dbReference type="Gene3D" id="2.130.10.10">
    <property type="entry name" value="YVTN repeat-like/Quinoprotein amine dehydrogenase"/>
    <property type="match status" value="2"/>
</dbReference>
<dbReference type="InterPro" id="IPR019775">
    <property type="entry name" value="WD40_repeat_CS"/>
</dbReference>
<dbReference type="Proteomes" id="UP001075354">
    <property type="component" value="Chromosome 2"/>
</dbReference>
<gene>
    <name evidence="5" type="ORF">ONE63_005355</name>
</gene>
<dbReference type="Pfam" id="PF00400">
    <property type="entry name" value="WD40"/>
    <property type="match status" value="1"/>
</dbReference>
<dbReference type="PROSITE" id="PS50181">
    <property type="entry name" value="FBOX"/>
    <property type="match status" value="1"/>
</dbReference>
<accession>A0AAV7XZ25</accession>
<dbReference type="InterPro" id="IPR056151">
    <property type="entry name" value="Beta-prop_DCAF12"/>
</dbReference>
<evidence type="ECO:0000259" key="4">
    <source>
        <dbReference type="PROSITE" id="PS50181"/>
    </source>
</evidence>
<dbReference type="InterPro" id="IPR001810">
    <property type="entry name" value="F-box_dom"/>
</dbReference>
<dbReference type="InterPro" id="IPR036322">
    <property type="entry name" value="WD40_repeat_dom_sf"/>
</dbReference>
<evidence type="ECO:0000313" key="6">
    <source>
        <dbReference type="Proteomes" id="UP001075354"/>
    </source>
</evidence>
<feature type="domain" description="F-box" evidence="4">
    <location>
        <begin position="66"/>
        <end position="113"/>
    </location>
</feature>
<evidence type="ECO:0000256" key="2">
    <source>
        <dbReference type="ARBA" id="ARBA00022737"/>
    </source>
</evidence>
<dbReference type="SUPFAM" id="SSF50978">
    <property type="entry name" value="WD40 repeat-like"/>
    <property type="match status" value="1"/>
</dbReference>
<dbReference type="Pfam" id="PF23760">
    <property type="entry name" value="Beta-prop_DCAF12"/>
    <property type="match status" value="1"/>
</dbReference>
<dbReference type="SMART" id="SM00320">
    <property type="entry name" value="WD40"/>
    <property type="match status" value="6"/>
</dbReference>
<dbReference type="InterPro" id="IPR001680">
    <property type="entry name" value="WD40_rpt"/>
</dbReference>
<dbReference type="PANTHER" id="PTHR19848">
    <property type="entry name" value="WD40 REPEAT PROTEIN"/>
    <property type="match status" value="1"/>
</dbReference>
<keyword evidence="2" id="KW-0677">Repeat</keyword>
<evidence type="ECO:0000256" key="1">
    <source>
        <dbReference type="ARBA" id="ARBA00022574"/>
    </source>
</evidence>
<sequence>MSLPDINEIEAAIHPVLEKSVEELRCSEGQDEVDEVLHQSFAVIDVKPISKNEGNSLESTEEEEPRITLTDLPTEVFLQICSYLSARVLMQTLRLVNKRLNGILSDDFIWRSRIYKRWRQVYPPIPANNESVNWKAACLNLEEQQERWSNMQSAMKHLVFNDTHVASIDAIMLINRGTLCISGSRDRHLAVWGVDTANPQLITSNEAHKGWIWGLAANSDSSFYTCSWDNTTKLWTLDEGRLSASDTFKHKAAMLCVACVPNLVAVGSFDKQVLLWDPRCGSKPIHSYAAHRRSVLKLCLLQESGDTDAVVSISEDKTLAVWDVRAGKLFKNNVKIGTNDPESNAFPMCMSHNGDNLYIGDSKNRLHLVDPRRDSKTGFEVIASYDAGHKDLCKITAVRHGLDCVITGSSDGTVRVSTATHHPELLTKFGTIGTEVASLDFQHGILAVGCTNCAVELWMPDREIDS</sequence>
<keyword evidence="6" id="KW-1185">Reference proteome</keyword>
<evidence type="ECO:0000256" key="3">
    <source>
        <dbReference type="PROSITE-ProRule" id="PRU00221"/>
    </source>
</evidence>
<feature type="repeat" description="WD" evidence="3">
    <location>
        <begin position="288"/>
        <end position="332"/>
    </location>
</feature>
<dbReference type="PROSITE" id="PS50082">
    <property type="entry name" value="WD_REPEATS_2"/>
    <property type="match status" value="1"/>
</dbReference>